<dbReference type="InterPro" id="IPR009594">
    <property type="entry name" value="Tscrpt_reg_HTH_AraC_N"/>
</dbReference>
<reference evidence="4 5" key="1">
    <citation type="submission" date="2016-10" db="EMBL/GenBank/DDBJ databases">
        <authorList>
            <person name="de Groot N.N."/>
        </authorList>
    </citation>
    <scope>NUCLEOTIDE SEQUENCE [LARGE SCALE GENOMIC DNA]</scope>
    <source>
        <strain evidence="4 5">ATCC 700224</strain>
    </source>
</reference>
<keyword evidence="2" id="KW-0804">Transcription</keyword>
<keyword evidence="1" id="KW-0805">Transcription regulation</keyword>
<dbReference type="STRING" id="69960.SAMN05421720_104146"/>
<evidence type="ECO:0000313" key="4">
    <source>
        <dbReference type="EMBL" id="SDE19896.1"/>
    </source>
</evidence>
<gene>
    <name evidence="4" type="ORF">SAMN05421720_104146</name>
</gene>
<dbReference type="Proteomes" id="UP000199412">
    <property type="component" value="Unassembled WGS sequence"/>
</dbReference>
<dbReference type="PANTHER" id="PTHR43436:SF1">
    <property type="entry name" value="TRANSCRIPTIONAL REGULATORY PROTEIN"/>
    <property type="match status" value="1"/>
</dbReference>
<dbReference type="GO" id="GO:0003700">
    <property type="term" value="F:DNA-binding transcription factor activity"/>
    <property type="evidence" value="ECO:0007669"/>
    <property type="project" value="InterPro"/>
</dbReference>
<dbReference type="Pfam" id="PF12833">
    <property type="entry name" value="HTH_18"/>
    <property type="match status" value="1"/>
</dbReference>
<dbReference type="InterPro" id="IPR018060">
    <property type="entry name" value="HTH_AraC"/>
</dbReference>
<dbReference type="SMART" id="SM00342">
    <property type="entry name" value="HTH_ARAC"/>
    <property type="match status" value="1"/>
</dbReference>
<evidence type="ECO:0000256" key="1">
    <source>
        <dbReference type="ARBA" id="ARBA00023015"/>
    </source>
</evidence>
<dbReference type="PANTHER" id="PTHR43436">
    <property type="entry name" value="ARAC-FAMILY TRANSCRIPTIONAL REGULATOR"/>
    <property type="match status" value="1"/>
</dbReference>
<dbReference type="Pfam" id="PF06719">
    <property type="entry name" value="AraC_N"/>
    <property type="match status" value="1"/>
</dbReference>
<keyword evidence="5" id="KW-1185">Reference proteome</keyword>
<proteinExistence type="predicted"/>
<organism evidence="4 5">
    <name type="scientific">Rhodospira trueperi</name>
    <dbReference type="NCBI Taxonomy" id="69960"/>
    <lineage>
        <taxon>Bacteria</taxon>
        <taxon>Pseudomonadati</taxon>
        <taxon>Pseudomonadota</taxon>
        <taxon>Alphaproteobacteria</taxon>
        <taxon>Rhodospirillales</taxon>
        <taxon>Rhodospirillaceae</taxon>
        <taxon>Rhodospira</taxon>
    </lineage>
</organism>
<dbReference type="Gene3D" id="1.10.10.60">
    <property type="entry name" value="Homeodomain-like"/>
    <property type="match status" value="2"/>
</dbReference>
<protein>
    <submittedName>
        <fullName evidence="4">AraC-type DNA-binding protein</fullName>
    </submittedName>
</protein>
<dbReference type="RefSeq" id="WP_245699129.1">
    <property type="nucleotide sequence ID" value="NZ_FNAP01000004.1"/>
</dbReference>
<dbReference type="PROSITE" id="PS01124">
    <property type="entry name" value="HTH_ARAC_FAMILY_2"/>
    <property type="match status" value="1"/>
</dbReference>
<sequence length="269" mass="29132">MRTVYEPLFCVVAQGGKRVLLGDRVVEYRAGAFVVVSLDLPVSTEIHDAAPDAPYLSVTMTLDRALLTEMLLALPDPAEGPATAPPGMDVSTVTDDLLDPVVRLIRLLDHPADIPVLAPLVEREILYRLLRGEQGAMLRQIALADSHLARIGRAIAWIRGHYTEPLRIDALAATAGMSPSTFHRHFKAATAMSPLQFHKQIRLQEARRLLVAHQGDASRVGFTVGYESASQFSREYSRLFGAPPARDAALLRAAATGDGHRAAMGEGSA</sequence>
<feature type="domain" description="HTH araC/xylS-type" evidence="3">
    <location>
        <begin position="152"/>
        <end position="250"/>
    </location>
</feature>
<dbReference type="SUPFAM" id="SSF46689">
    <property type="entry name" value="Homeodomain-like"/>
    <property type="match status" value="2"/>
</dbReference>
<dbReference type="AlphaFoldDB" id="A0A1G7B0W8"/>
<evidence type="ECO:0000256" key="2">
    <source>
        <dbReference type="ARBA" id="ARBA00023163"/>
    </source>
</evidence>
<dbReference type="EMBL" id="FNAP01000004">
    <property type="protein sequence ID" value="SDE19896.1"/>
    <property type="molecule type" value="Genomic_DNA"/>
</dbReference>
<name>A0A1G7B0W8_9PROT</name>
<accession>A0A1G7B0W8</accession>
<evidence type="ECO:0000313" key="5">
    <source>
        <dbReference type="Proteomes" id="UP000199412"/>
    </source>
</evidence>
<evidence type="ECO:0000259" key="3">
    <source>
        <dbReference type="PROSITE" id="PS01124"/>
    </source>
</evidence>
<keyword evidence="4" id="KW-0238">DNA-binding</keyword>
<dbReference type="InterPro" id="IPR009057">
    <property type="entry name" value="Homeodomain-like_sf"/>
</dbReference>
<dbReference type="GO" id="GO:0043565">
    <property type="term" value="F:sequence-specific DNA binding"/>
    <property type="evidence" value="ECO:0007669"/>
    <property type="project" value="InterPro"/>
</dbReference>